<dbReference type="EMBL" id="JBBPHU010000010">
    <property type="protein sequence ID" value="KAK7512725.1"/>
    <property type="molecule type" value="Genomic_DNA"/>
</dbReference>
<name>A0ABR1KGS9_9PEZI</name>
<proteinExistence type="predicted"/>
<evidence type="ECO:0000313" key="2">
    <source>
        <dbReference type="Proteomes" id="UP001363622"/>
    </source>
</evidence>
<keyword evidence="2" id="KW-1185">Reference proteome</keyword>
<sequence length="334" mass="39000">MDRITTLLIKEDEIMYNVNRVILPSFFYHHAEAEICIALFNILDKLPNLKTIVWQLGRSRDFDQSAFSKDPTLPFMILLGSLQRRTVKIHLAADRWDFVVYWRGSLINTDKIRIIGGGPSDSTQHSQLRLFNDGMKLNFGICLDDVLRYVCHQPNATHLSNFSFQGYNQTIADEWHVLRFDAFIDRVQTLVIENCILSDMMPWAAIVGQKVKLSITKSKVDADVLRSILDAASDPQQTPHLQYLWLEELDGVYFNWRDGTTDSGAHLQQVIAEKGLRRAADYMLRALREWQPSTVFGDLNRNKQPLSRVWDRDPRHRRLVYQRQDQHFQAHYRR</sequence>
<reference evidence="1 2" key="1">
    <citation type="submission" date="2024-04" db="EMBL/GenBank/DDBJ databases">
        <title>Phyllosticta paracitricarpa is synonymous to the EU quarantine fungus P. citricarpa based on phylogenomic analyses.</title>
        <authorList>
            <consortium name="Lawrence Berkeley National Laboratory"/>
            <person name="Van Ingen-Buijs V.A."/>
            <person name="Van Westerhoven A.C."/>
            <person name="Haridas S."/>
            <person name="Skiadas P."/>
            <person name="Martin F."/>
            <person name="Groenewald J.Z."/>
            <person name="Crous P.W."/>
            <person name="Seidl M.F."/>
        </authorList>
    </citation>
    <scope>NUCLEOTIDE SEQUENCE [LARGE SCALE GENOMIC DNA]</scope>
    <source>
        <strain evidence="1 2">CBS 123371</strain>
    </source>
</reference>
<organism evidence="1 2">
    <name type="scientific">Phyllosticta citriasiana</name>
    <dbReference type="NCBI Taxonomy" id="595635"/>
    <lineage>
        <taxon>Eukaryota</taxon>
        <taxon>Fungi</taxon>
        <taxon>Dikarya</taxon>
        <taxon>Ascomycota</taxon>
        <taxon>Pezizomycotina</taxon>
        <taxon>Dothideomycetes</taxon>
        <taxon>Dothideomycetes incertae sedis</taxon>
        <taxon>Botryosphaeriales</taxon>
        <taxon>Phyllostictaceae</taxon>
        <taxon>Phyllosticta</taxon>
    </lineage>
</organism>
<dbReference type="Proteomes" id="UP001363622">
    <property type="component" value="Unassembled WGS sequence"/>
</dbReference>
<gene>
    <name evidence="1" type="ORF">IWZ03DRAFT_37942</name>
</gene>
<comment type="caution">
    <text evidence="1">The sequence shown here is derived from an EMBL/GenBank/DDBJ whole genome shotgun (WGS) entry which is preliminary data.</text>
</comment>
<accession>A0ABR1KGS9</accession>
<protein>
    <submittedName>
        <fullName evidence="1">Uncharacterized protein</fullName>
    </submittedName>
</protein>
<evidence type="ECO:0000313" key="1">
    <source>
        <dbReference type="EMBL" id="KAK7512725.1"/>
    </source>
</evidence>